<proteinExistence type="predicted"/>
<sequence>MKKFTTLATLVLLGAVAAGCSPTTGSRTGDGAVLGAAAGGAIGGLATGTWGGAAIGAGLGAVTGAIIADATGKCYWVDKNGVKHYVACR</sequence>
<dbReference type="AlphaFoldDB" id="A0A840AU09"/>
<gene>
    <name evidence="3" type="ORF">GGR25_004236</name>
</gene>
<comment type="caution">
    <text evidence="3">The sequence shown here is derived from an EMBL/GenBank/DDBJ whole genome shotgun (WGS) entry which is preliminary data.</text>
</comment>
<name>A0A840AU09_9HYPH</name>
<keyword evidence="4" id="KW-1185">Reference proteome</keyword>
<evidence type="ECO:0000313" key="3">
    <source>
        <dbReference type="EMBL" id="MBB3933172.1"/>
    </source>
</evidence>
<dbReference type="EMBL" id="JACIDS010000005">
    <property type="protein sequence ID" value="MBB3933172.1"/>
    <property type="molecule type" value="Genomic_DNA"/>
</dbReference>
<reference evidence="3 4" key="1">
    <citation type="submission" date="2020-08" db="EMBL/GenBank/DDBJ databases">
        <title>Genomic Encyclopedia of Type Strains, Phase IV (KMG-IV): sequencing the most valuable type-strain genomes for metagenomic binning, comparative biology and taxonomic classification.</title>
        <authorList>
            <person name="Goeker M."/>
        </authorList>
    </citation>
    <scope>NUCLEOTIDE SEQUENCE [LARGE SCALE GENOMIC DNA]</scope>
    <source>
        <strain evidence="3 4">DSM 25966</strain>
    </source>
</reference>
<feature type="signal peptide" evidence="1">
    <location>
        <begin position="1"/>
        <end position="17"/>
    </location>
</feature>
<dbReference type="Pfam" id="PF13488">
    <property type="entry name" value="Gly-zipper_Omp"/>
    <property type="match status" value="1"/>
</dbReference>
<dbReference type="Proteomes" id="UP000553963">
    <property type="component" value="Unassembled WGS sequence"/>
</dbReference>
<evidence type="ECO:0000259" key="2">
    <source>
        <dbReference type="Pfam" id="PF13488"/>
    </source>
</evidence>
<dbReference type="InterPro" id="IPR039567">
    <property type="entry name" value="Gly-zipper"/>
</dbReference>
<accession>A0A840AU09</accession>
<feature type="domain" description="Glycine zipper" evidence="2">
    <location>
        <begin position="31"/>
        <end position="72"/>
    </location>
</feature>
<dbReference type="PROSITE" id="PS51257">
    <property type="entry name" value="PROKAR_LIPOPROTEIN"/>
    <property type="match status" value="1"/>
</dbReference>
<organism evidence="3 4">
    <name type="scientific">Kaistia hirudinis</name>
    <dbReference type="NCBI Taxonomy" id="1293440"/>
    <lineage>
        <taxon>Bacteria</taxon>
        <taxon>Pseudomonadati</taxon>
        <taxon>Pseudomonadota</taxon>
        <taxon>Alphaproteobacteria</taxon>
        <taxon>Hyphomicrobiales</taxon>
        <taxon>Kaistiaceae</taxon>
        <taxon>Kaistia</taxon>
    </lineage>
</organism>
<dbReference type="RefSeq" id="WP_183400813.1">
    <property type="nucleotide sequence ID" value="NZ_JACIDS010000005.1"/>
</dbReference>
<evidence type="ECO:0000313" key="4">
    <source>
        <dbReference type="Proteomes" id="UP000553963"/>
    </source>
</evidence>
<keyword evidence="1" id="KW-0732">Signal</keyword>
<feature type="chain" id="PRO_5032422336" description="Glycine zipper domain-containing protein" evidence="1">
    <location>
        <begin position="18"/>
        <end position="89"/>
    </location>
</feature>
<evidence type="ECO:0000256" key="1">
    <source>
        <dbReference type="SAM" id="SignalP"/>
    </source>
</evidence>
<protein>
    <recommendedName>
        <fullName evidence="2">Glycine zipper domain-containing protein</fullName>
    </recommendedName>
</protein>